<comment type="caution">
    <text evidence="4">The sequence shown here is derived from an EMBL/GenBank/DDBJ whole genome shotgun (WGS) entry which is preliminary data.</text>
</comment>
<gene>
    <name evidence="4" type="ORF">OW157_00690</name>
</gene>
<evidence type="ECO:0000313" key="4">
    <source>
        <dbReference type="EMBL" id="MCZ0725081.1"/>
    </source>
</evidence>
<dbReference type="GO" id="GO:0046872">
    <property type="term" value="F:metal ion binding"/>
    <property type="evidence" value="ECO:0007669"/>
    <property type="project" value="UniProtKB-KW"/>
</dbReference>
<reference evidence="4" key="1">
    <citation type="submission" date="2022-12" db="EMBL/GenBank/DDBJ databases">
        <title>Description and comparative metabolic analysis of Aerococcus sp. nov., isolated from the feces of a pig.</title>
        <authorList>
            <person name="Chang Y.-H."/>
        </authorList>
    </citation>
    <scope>NUCLEOTIDE SEQUENCE</scope>
    <source>
        <strain evidence="4">YH-aer222</strain>
    </source>
</reference>
<dbReference type="InterPro" id="IPR050748">
    <property type="entry name" value="Glycosyltrans_8_dom-fam"/>
</dbReference>
<dbReference type="GO" id="GO:0016757">
    <property type="term" value="F:glycosyltransferase activity"/>
    <property type="evidence" value="ECO:0007669"/>
    <property type="project" value="UniProtKB-KW"/>
</dbReference>
<dbReference type="PANTHER" id="PTHR13778">
    <property type="entry name" value="GLYCOSYLTRANSFERASE 8 DOMAIN-CONTAINING PROTEIN"/>
    <property type="match status" value="1"/>
</dbReference>
<dbReference type="AlphaFoldDB" id="A0A9X3JEN5"/>
<dbReference type="Pfam" id="PF01501">
    <property type="entry name" value="Glyco_transf_8"/>
    <property type="match status" value="1"/>
</dbReference>
<dbReference type="Proteomes" id="UP001146670">
    <property type="component" value="Unassembled WGS sequence"/>
</dbReference>
<dbReference type="PANTHER" id="PTHR13778:SF47">
    <property type="entry name" value="LIPOPOLYSACCHARIDE 1,3-GALACTOSYLTRANSFERASE"/>
    <property type="match status" value="1"/>
</dbReference>
<sequence length="269" mass="31194">MNLLFCINDNYVDQFKVTLYSLIANTSVKDIKVFIMQNPVLARNVEIKQFCQKIGATYHPIVVDSDSFQNVPITDRYPETIYYRLLAQDYLPEDLDRILYLDADILCINEVKALYTIDMGQAPYAAASHTDDSELTTAVNRWRLGNYDSASYYNSGVLLMNLKVLRDLVSHQEIMAYINDMGNRLFLPDQDILTALYGHNVINIPDEIYNYDTRYQLYYAAKSKGEWDLDWVMAHTVFLHFCGRIKPWKSKNSGIYSSLYKHYAHLANN</sequence>
<evidence type="ECO:0000256" key="1">
    <source>
        <dbReference type="ARBA" id="ARBA00022676"/>
    </source>
</evidence>
<name>A0A9X3JEN5_9LACT</name>
<dbReference type="RefSeq" id="WP_268751409.1">
    <property type="nucleotide sequence ID" value="NZ_JAPRFQ010000001.1"/>
</dbReference>
<dbReference type="InterPro" id="IPR002495">
    <property type="entry name" value="Glyco_trans_8"/>
</dbReference>
<keyword evidence="3" id="KW-0479">Metal-binding</keyword>
<dbReference type="InterPro" id="IPR029044">
    <property type="entry name" value="Nucleotide-diphossugar_trans"/>
</dbReference>
<organism evidence="4 5">
    <name type="scientific">Aerococcus kribbianus</name>
    <dbReference type="NCBI Taxonomy" id="2999064"/>
    <lineage>
        <taxon>Bacteria</taxon>
        <taxon>Bacillati</taxon>
        <taxon>Bacillota</taxon>
        <taxon>Bacilli</taxon>
        <taxon>Lactobacillales</taxon>
        <taxon>Aerococcaceae</taxon>
        <taxon>Aerococcus</taxon>
    </lineage>
</organism>
<keyword evidence="1" id="KW-0328">Glycosyltransferase</keyword>
<proteinExistence type="predicted"/>
<keyword evidence="5" id="KW-1185">Reference proteome</keyword>
<dbReference type="SUPFAM" id="SSF53448">
    <property type="entry name" value="Nucleotide-diphospho-sugar transferases"/>
    <property type="match status" value="1"/>
</dbReference>
<dbReference type="CDD" id="cd04194">
    <property type="entry name" value="GT8_A4GalT_like"/>
    <property type="match status" value="1"/>
</dbReference>
<dbReference type="Gene3D" id="3.90.550.10">
    <property type="entry name" value="Spore Coat Polysaccharide Biosynthesis Protein SpsA, Chain A"/>
    <property type="match status" value="1"/>
</dbReference>
<evidence type="ECO:0000313" key="5">
    <source>
        <dbReference type="Proteomes" id="UP001146670"/>
    </source>
</evidence>
<keyword evidence="2" id="KW-0808">Transferase</keyword>
<accession>A0A9X3JEN5</accession>
<protein>
    <submittedName>
        <fullName evidence="4">Glycosyltransferase family 8 protein</fullName>
    </submittedName>
</protein>
<evidence type="ECO:0000256" key="3">
    <source>
        <dbReference type="ARBA" id="ARBA00022723"/>
    </source>
</evidence>
<dbReference type="EMBL" id="JAPRFR010000001">
    <property type="protein sequence ID" value="MCZ0725081.1"/>
    <property type="molecule type" value="Genomic_DNA"/>
</dbReference>
<evidence type="ECO:0000256" key="2">
    <source>
        <dbReference type="ARBA" id="ARBA00022679"/>
    </source>
</evidence>